<feature type="active site" description="Proton acceptor" evidence="10">
    <location>
        <position position="67"/>
    </location>
</feature>
<dbReference type="EC" id="3.1.26.11" evidence="2 10"/>
<proteinExistence type="inferred from homology"/>
<dbReference type="Proteomes" id="UP000254807">
    <property type="component" value="Unassembled WGS sequence"/>
</dbReference>
<feature type="binding site" evidence="10">
    <location>
        <position position="65"/>
    </location>
    <ligand>
        <name>Zn(2+)</name>
        <dbReference type="ChEBI" id="CHEBI:29105"/>
        <label>1</label>
        <note>catalytic</note>
    </ligand>
</feature>
<comment type="function">
    <text evidence="9 10">Zinc phosphodiesterase, which displays some tRNA 3'-processing endonuclease activity. Probably involved in tRNA maturation, by removing a 3'-trailer from precursor tRNA.</text>
</comment>
<evidence type="ECO:0000256" key="1">
    <source>
        <dbReference type="ARBA" id="ARBA00011738"/>
    </source>
</evidence>
<comment type="subunit">
    <text evidence="1 10">Homodimer.</text>
</comment>
<evidence type="ECO:0000259" key="11">
    <source>
        <dbReference type="Pfam" id="PF12706"/>
    </source>
</evidence>
<dbReference type="SUPFAM" id="SSF56281">
    <property type="entry name" value="Metallo-hydrolase/oxidoreductase"/>
    <property type="match status" value="1"/>
</dbReference>
<evidence type="ECO:0000313" key="18">
    <source>
        <dbReference type="Proteomes" id="UP001241571"/>
    </source>
</evidence>
<evidence type="ECO:0000256" key="5">
    <source>
        <dbReference type="ARBA" id="ARBA00022723"/>
    </source>
</evidence>
<dbReference type="Pfam" id="PF12706">
    <property type="entry name" value="Lactamase_B_2"/>
    <property type="match status" value="1"/>
</dbReference>
<evidence type="ECO:0000256" key="6">
    <source>
        <dbReference type="ARBA" id="ARBA00022759"/>
    </source>
</evidence>
<evidence type="ECO:0000313" key="14">
    <source>
        <dbReference type="EMBL" id="MDT2690440.1"/>
    </source>
</evidence>
<evidence type="ECO:0000256" key="4">
    <source>
        <dbReference type="ARBA" id="ARBA00022722"/>
    </source>
</evidence>
<dbReference type="Proteomes" id="UP000571857">
    <property type="component" value="Unassembled WGS sequence"/>
</dbReference>
<dbReference type="EMBL" id="JARPZN010000005">
    <property type="protein sequence ID" value="MDT2690440.1"/>
    <property type="molecule type" value="Genomic_DNA"/>
</dbReference>
<reference evidence="12 17" key="2">
    <citation type="submission" date="2020-06" db="EMBL/GenBank/DDBJ databases">
        <title>Crossreactivity between MHC class I-restricted antigens from cancer cells and an enterococcal bacteriophage.</title>
        <authorList>
            <person name="Fluckiger A."/>
            <person name="Daillere R."/>
            <person name="Sassi M."/>
            <person name="Cattoir V."/>
            <person name="Kroemer G."/>
            <person name="Zitvogel L."/>
        </authorList>
    </citation>
    <scope>NUCLEOTIDE SEQUENCE [LARGE SCALE GENOMIC DNA]</scope>
    <source>
        <strain evidence="12 17">EG4</strain>
    </source>
</reference>
<evidence type="ECO:0000256" key="7">
    <source>
        <dbReference type="ARBA" id="ARBA00022801"/>
    </source>
</evidence>
<evidence type="ECO:0000256" key="2">
    <source>
        <dbReference type="ARBA" id="ARBA00012477"/>
    </source>
</evidence>
<feature type="domain" description="Metallo-beta-lactamase" evidence="11">
    <location>
        <begin position="202"/>
        <end position="271"/>
    </location>
</feature>
<dbReference type="PANTHER" id="PTHR46018:SF2">
    <property type="entry name" value="ZINC PHOSPHODIESTERASE ELAC PROTEIN 1"/>
    <property type="match status" value="1"/>
</dbReference>
<dbReference type="RefSeq" id="WP_060814323.1">
    <property type="nucleotide sequence ID" value="NZ_BSYC01000001.1"/>
</dbReference>
<keyword evidence="3 10" id="KW-0819">tRNA processing</keyword>
<accession>A0A2K3QSM8</accession>
<evidence type="ECO:0000256" key="3">
    <source>
        <dbReference type="ARBA" id="ARBA00022694"/>
    </source>
</evidence>
<keyword evidence="4 10" id="KW-0540">Nuclease</keyword>
<evidence type="ECO:0000313" key="15">
    <source>
        <dbReference type="EMBL" id="STD82347.1"/>
    </source>
</evidence>
<dbReference type="Gene3D" id="3.60.15.10">
    <property type="entry name" value="Ribonuclease Z/Hydroxyacylglutathione hydrolase-like"/>
    <property type="match status" value="1"/>
</dbReference>
<dbReference type="OrthoDB" id="9800940at2"/>
<comment type="catalytic activity">
    <reaction evidence="10">
        <text>Endonucleolytic cleavage of RNA, removing extra 3' nucleotides from tRNA precursor, generating 3' termini of tRNAs. A 3'-hydroxy group is left at the tRNA terminus and a 5'-phosphoryl group is left at the trailer molecule.</text>
        <dbReference type="EC" id="3.1.26.11"/>
    </reaction>
</comment>
<reference evidence="14" key="3">
    <citation type="submission" date="2023-03" db="EMBL/GenBank/DDBJ databases">
        <authorList>
            <person name="Shen W."/>
            <person name="Cai J."/>
        </authorList>
    </citation>
    <scope>NUCLEOTIDE SEQUENCE</scope>
    <source>
        <strain evidence="14">K69-2</strain>
    </source>
</reference>
<dbReference type="Pfam" id="PF23023">
    <property type="entry name" value="Anti-Pycsar_Apyc1"/>
    <property type="match status" value="1"/>
</dbReference>
<dbReference type="CDD" id="cd07717">
    <property type="entry name" value="RNaseZ_ZiPD-like_MBL-fold"/>
    <property type="match status" value="1"/>
</dbReference>
<dbReference type="InterPro" id="IPR001279">
    <property type="entry name" value="Metallo-B-lactamas"/>
</dbReference>
<dbReference type="EMBL" id="UFYW01000001">
    <property type="protein sequence ID" value="STD82347.1"/>
    <property type="molecule type" value="Genomic_DNA"/>
</dbReference>
<feature type="binding site" evidence="10">
    <location>
        <position position="212"/>
    </location>
    <ligand>
        <name>Zn(2+)</name>
        <dbReference type="ChEBI" id="CHEBI:29105"/>
        <label>2</label>
        <note>catalytic</note>
    </ligand>
</feature>
<dbReference type="GeneID" id="93224220"/>
<keyword evidence="16" id="KW-1185">Reference proteome</keyword>
<dbReference type="EMBL" id="JABXJK010000075">
    <property type="protein sequence ID" value="MBA0973630.1"/>
    <property type="molecule type" value="Genomic_DNA"/>
</dbReference>
<keyword evidence="6 10" id="KW-0255">Endonuclease</keyword>
<dbReference type="Proteomes" id="UP001241571">
    <property type="component" value="Unassembled WGS sequence"/>
</dbReference>
<evidence type="ECO:0000256" key="9">
    <source>
        <dbReference type="ARBA" id="ARBA00057812"/>
    </source>
</evidence>
<keyword evidence="7 10" id="KW-0378">Hydrolase</keyword>
<dbReference type="InterPro" id="IPR013471">
    <property type="entry name" value="RNase_Z/BN"/>
</dbReference>
<evidence type="ECO:0000313" key="17">
    <source>
        <dbReference type="Proteomes" id="UP000571857"/>
    </source>
</evidence>
<comment type="cofactor">
    <cofactor evidence="10">
        <name>Zn(2+)</name>
        <dbReference type="ChEBI" id="CHEBI:29105"/>
    </cofactor>
    <text evidence="10">Binds 2 Zn(2+) ions.</text>
</comment>
<dbReference type="PANTHER" id="PTHR46018">
    <property type="entry name" value="ZINC PHOSPHODIESTERASE ELAC PROTEIN 1"/>
    <property type="match status" value="1"/>
</dbReference>
<dbReference type="EMBL" id="JASUBT010000014">
    <property type="protein sequence ID" value="MDL4937242.1"/>
    <property type="molecule type" value="Genomic_DNA"/>
</dbReference>
<dbReference type="NCBIfam" id="TIGR02651">
    <property type="entry name" value="RNase_Z"/>
    <property type="match status" value="1"/>
</dbReference>
<name>A0A2K3QSM8_ENTGA</name>
<feature type="binding site" evidence="10">
    <location>
        <position position="141"/>
    </location>
    <ligand>
        <name>Zn(2+)</name>
        <dbReference type="ChEBI" id="CHEBI:29105"/>
        <label>1</label>
        <note>catalytic</note>
    </ligand>
</feature>
<feature type="binding site" evidence="10">
    <location>
        <position position="270"/>
    </location>
    <ligand>
        <name>Zn(2+)</name>
        <dbReference type="ChEBI" id="CHEBI:29105"/>
        <label>2</label>
        <note>catalytic</note>
    </ligand>
</feature>
<dbReference type="AlphaFoldDB" id="A0A2K3QSM8"/>
<reference evidence="13 18" key="4">
    <citation type="submission" date="2023-06" db="EMBL/GenBank/DDBJ databases">
        <title>Acute promotion of culturable opportunistic pathogens and persistent increase of antibiotic resistance following antibiotic exposure in mouse gut microbiota.</title>
        <authorList>
            <person name="Li L."/>
            <person name="Wang B."/>
            <person name="Sun Y."/>
            <person name="Wang M."/>
            <person name="Xu H."/>
        </authorList>
    </citation>
    <scope>NUCLEOTIDE SEQUENCE [LARGE SCALE GENOMIC DNA]</scope>
    <source>
        <strain evidence="13 18">CRI2_2</strain>
    </source>
</reference>
<evidence type="ECO:0000256" key="8">
    <source>
        <dbReference type="ARBA" id="ARBA00022833"/>
    </source>
</evidence>
<sequence>MELEFLGTGAGVPAKHRNVTSTALRLLDERNAVWLFDCGEGTQMQILHSTIRPRKIEKIFITHLHGDHIYGLPGLISSRSFQGGASPLEIYGPIGIEEFVRTVLRISQTKLSYPLVFHEITKEGILFKDKQFTVSCRRLDHGIESFGYRVEEASHQGELQVEALTALGIKPGPVFGRLKKGEIVTLEDGRQINGGDYVGEAKKGRTVTILGDTRLCANSILLAENADVLVHESTFNKDEAKMARAYFHSTTVQAAEVAKQAQVKRLLLTHISARYVGKDITNLANEAKAVFPNTVIVKDFDVIDVPFAEKGDQDVVRK</sequence>
<evidence type="ECO:0000313" key="12">
    <source>
        <dbReference type="EMBL" id="MBA0973630.1"/>
    </source>
</evidence>
<organism evidence="15 16">
    <name type="scientific">Enterococcus gallinarum</name>
    <dbReference type="NCBI Taxonomy" id="1353"/>
    <lineage>
        <taxon>Bacteria</taxon>
        <taxon>Bacillati</taxon>
        <taxon>Bacillota</taxon>
        <taxon>Bacilli</taxon>
        <taxon>Lactobacillales</taxon>
        <taxon>Enterococcaceae</taxon>
        <taxon>Enterococcus</taxon>
    </lineage>
</organism>
<dbReference type="HAMAP" id="MF_01818">
    <property type="entry name" value="RNase_Z_BN"/>
    <property type="match status" value="1"/>
</dbReference>
<keyword evidence="8 10" id="KW-0862">Zinc</keyword>
<dbReference type="GO" id="GO:0008270">
    <property type="term" value="F:zinc ion binding"/>
    <property type="evidence" value="ECO:0007669"/>
    <property type="project" value="UniProtKB-UniRule"/>
</dbReference>
<evidence type="ECO:0000256" key="10">
    <source>
        <dbReference type="HAMAP-Rule" id="MF_01818"/>
    </source>
</evidence>
<dbReference type="InterPro" id="IPR036866">
    <property type="entry name" value="RibonucZ/Hydroxyglut_hydro"/>
</dbReference>
<feature type="binding site" evidence="10">
    <location>
        <position position="212"/>
    </location>
    <ligand>
        <name>Zn(2+)</name>
        <dbReference type="ChEBI" id="CHEBI:29105"/>
        <label>1</label>
        <note>catalytic</note>
    </ligand>
</feature>
<evidence type="ECO:0000313" key="16">
    <source>
        <dbReference type="Proteomes" id="UP000254807"/>
    </source>
</evidence>
<dbReference type="GO" id="GO:0042781">
    <property type="term" value="F:3'-tRNA processing endoribonuclease activity"/>
    <property type="evidence" value="ECO:0007669"/>
    <property type="project" value="UniProtKB-UniRule"/>
</dbReference>
<reference evidence="15 16" key="1">
    <citation type="submission" date="2018-06" db="EMBL/GenBank/DDBJ databases">
        <authorList>
            <consortium name="Pathogen Informatics"/>
            <person name="Doyle S."/>
        </authorList>
    </citation>
    <scope>NUCLEOTIDE SEQUENCE [LARGE SCALE GENOMIC DNA]</scope>
    <source>
        <strain evidence="15 16">NCTC12360</strain>
    </source>
</reference>
<dbReference type="FunFam" id="3.60.15.10:FF:000002">
    <property type="entry name" value="Ribonuclease Z"/>
    <property type="match status" value="1"/>
</dbReference>
<dbReference type="NCBIfam" id="NF000801">
    <property type="entry name" value="PRK00055.1-3"/>
    <property type="match status" value="1"/>
</dbReference>
<comment type="similarity">
    <text evidence="10">Belongs to the RNase Z family.</text>
</comment>
<dbReference type="GO" id="GO:0042802">
    <property type="term" value="F:identical protein binding"/>
    <property type="evidence" value="ECO:0007669"/>
    <property type="project" value="UniProtKB-ARBA"/>
</dbReference>
<feature type="binding site" evidence="10">
    <location>
        <position position="67"/>
    </location>
    <ligand>
        <name>Zn(2+)</name>
        <dbReference type="ChEBI" id="CHEBI:29105"/>
        <label>2</label>
        <note>catalytic</note>
    </ligand>
</feature>
<protein>
    <recommendedName>
        <fullName evidence="2 10">Ribonuclease Z</fullName>
        <shortName evidence="10">RNase Z</shortName>
        <ecNumber evidence="2 10">3.1.26.11</ecNumber>
    </recommendedName>
    <alternativeName>
        <fullName evidence="10">tRNA 3 endonuclease</fullName>
    </alternativeName>
    <alternativeName>
        <fullName evidence="10">tRNase Z</fullName>
    </alternativeName>
</protein>
<keyword evidence="5 10" id="KW-0479">Metal-binding</keyword>
<dbReference type="Proteomes" id="UP001183682">
    <property type="component" value="Unassembled WGS sequence"/>
</dbReference>
<feature type="binding site" evidence="10">
    <location>
        <position position="68"/>
    </location>
    <ligand>
        <name>Zn(2+)</name>
        <dbReference type="ChEBI" id="CHEBI:29105"/>
        <label>2</label>
        <note>catalytic</note>
    </ligand>
</feature>
<feature type="binding site" evidence="10">
    <location>
        <position position="63"/>
    </location>
    <ligand>
        <name>Zn(2+)</name>
        <dbReference type="ChEBI" id="CHEBI:29105"/>
        <label>1</label>
        <note>catalytic</note>
    </ligand>
</feature>
<gene>
    <name evidence="10 15" type="primary">rnz</name>
    <name evidence="12" type="ORF">HWH42_13745</name>
    <name evidence="15" type="ORF">NCTC12360_00771</name>
    <name evidence="14" type="ORF">P7E30_09525</name>
    <name evidence="13" type="ORF">QRX88_16185</name>
</gene>
<evidence type="ECO:0000313" key="13">
    <source>
        <dbReference type="EMBL" id="MDL4937242.1"/>
    </source>
</evidence>